<dbReference type="AlphaFoldDB" id="A0A2P4PVS3"/>
<dbReference type="VEuPathDB" id="FungiDB:RhiirFUN_022369"/>
<protein>
    <submittedName>
        <fullName evidence="2">Uncharacterized protein</fullName>
    </submittedName>
</protein>
<evidence type="ECO:0000313" key="3">
    <source>
        <dbReference type="Proteomes" id="UP000018888"/>
    </source>
</evidence>
<feature type="region of interest" description="Disordered" evidence="1">
    <location>
        <begin position="250"/>
        <end position="271"/>
    </location>
</feature>
<evidence type="ECO:0000313" key="2">
    <source>
        <dbReference type="EMBL" id="POG69485.1"/>
    </source>
</evidence>
<comment type="caution">
    <text evidence="2">The sequence shown here is derived from an EMBL/GenBank/DDBJ whole genome shotgun (WGS) entry which is preliminary data.</text>
</comment>
<name>A0A2P4PVS3_RHIID</name>
<proteinExistence type="predicted"/>
<feature type="compositionally biased region" description="Acidic residues" evidence="1">
    <location>
        <begin position="254"/>
        <end position="265"/>
    </location>
</feature>
<dbReference type="EMBL" id="AUPC02000134">
    <property type="protein sequence ID" value="POG69485.1"/>
    <property type="molecule type" value="Genomic_DNA"/>
</dbReference>
<reference evidence="2 3" key="2">
    <citation type="journal article" date="2018" name="New Phytol.">
        <title>High intraspecific genome diversity in the model arbuscular mycorrhizal symbiont Rhizophagus irregularis.</title>
        <authorList>
            <person name="Chen E.C.H."/>
            <person name="Morin E."/>
            <person name="Beaudet D."/>
            <person name="Noel J."/>
            <person name="Yildirir G."/>
            <person name="Ndikumana S."/>
            <person name="Charron P."/>
            <person name="St-Onge C."/>
            <person name="Giorgi J."/>
            <person name="Kruger M."/>
            <person name="Marton T."/>
            <person name="Ropars J."/>
            <person name="Grigoriev I.V."/>
            <person name="Hainaut M."/>
            <person name="Henrissat B."/>
            <person name="Roux C."/>
            <person name="Martin F."/>
            <person name="Corradi N."/>
        </authorList>
    </citation>
    <scope>NUCLEOTIDE SEQUENCE [LARGE SCALE GENOMIC DNA]</scope>
    <source>
        <strain evidence="2 3">DAOM 197198</strain>
    </source>
</reference>
<accession>A0A2P4PVS3</accession>
<reference evidence="2 3" key="1">
    <citation type="journal article" date="2013" name="Proc. Natl. Acad. Sci. U.S.A.">
        <title>Genome of an arbuscular mycorrhizal fungus provides insight into the oldest plant symbiosis.</title>
        <authorList>
            <person name="Tisserant E."/>
            <person name="Malbreil M."/>
            <person name="Kuo A."/>
            <person name="Kohler A."/>
            <person name="Symeonidi A."/>
            <person name="Balestrini R."/>
            <person name="Charron P."/>
            <person name="Duensing N."/>
            <person name="Frei Dit Frey N."/>
            <person name="Gianinazzi-Pearson V."/>
            <person name="Gilbert L.B."/>
            <person name="Handa Y."/>
            <person name="Herr J.R."/>
            <person name="Hijri M."/>
            <person name="Koul R."/>
            <person name="Kawaguchi M."/>
            <person name="Krajinski F."/>
            <person name="Lammers P.J."/>
            <person name="Masclaux F.G."/>
            <person name="Murat C."/>
            <person name="Morin E."/>
            <person name="Ndikumana S."/>
            <person name="Pagni M."/>
            <person name="Petitpierre D."/>
            <person name="Requena N."/>
            <person name="Rosikiewicz P."/>
            <person name="Riley R."/>
            <person name="Saito K."/>
            <person name="San Clemente H."/>
            <person name="Shapiro H."/>
            <person name="van Tuinen D."/>
            <person name="Becard G."/>
            <person name="Bonfante P."/>
            <person name="Paszkowski U."/>
            <person name="Shachar-Hill Y.Y."/>
            <person name="Tuskan G.A."/>
            <person name="Young P.W."/>
            <person name="Sanders I.R."/>
            <person name="Henrissat B."/>
            <person name="Rensing S.A."/>
            <person name="Grigoriev I.V."/>
            <person name="Corradi N."/>
            <person name="Roux C."/>
            <person name="Martin F."/>
        </authorList>
    </citation>
    <scope>NUCLEOTIDE SEQUENCE [LARGE SCALE GENOMIC DNA]</scope>
    <source>
        <strain evidence="2 3">DAOM 197198</strain>
    </source>
</reference>
<dbReference type="Proteomes" id="UP000018888">
    <property type="component" value="Unassembled WGS sequence"/>
</dbReference>
<gene>
    <name evidence="2" type="ORF">GLOIN_2v1479957</name>
</gene>
<keyword evidence="3" id="KW-1185">Reference proteome</keyword>
<evidence type="ECO:0000256" key="1">
    <source>
        <dbReference type="SAM" id="MobiDB-lite"/>
    </source>
</evidence>
<organism evidence="2 3">
    <name type="scientific">Rhizophagus irregularis (strain DAOM 181602 / DAOM 197198 / MUCL 43194)</name>
    <name type="common">Arbuscular mycorrhizal fungus</name>
    <name type="synonym">Glomus intraradices</name>
    <dbReference type="NCBI Taxonomy" id="747089"/>
    <lineage>
        <taxon>Eukaryota</taxon>
        <taxon>Fungi</taxon>
        <taxon>Fungi incertae sedis</taxon>
        <taxon>Mucoromycota</taxon>
        <taxon>Glomeromycotina</taxon>
        <taxon>Glomeromycetes</taxon>
        <taxon>Glomerales</taxon>
        <taxon>Glomeraceae</taxon>
        <taxon>Rhizophagus</taxon>
    </lineage>
</organism>
<sequence>MNDLSHYMIEDDIFDNNSILVKETNKEIQEAMEIVKLPALKKELISCKNVIAEVKINLNNLIIDEFSLRWNYIPIEGAFRRWFKELTYNTTKIDIMMLDYVKECFIESGGSNLLIDWKESFALINNEVKKSLGYSEQEMSTLYCTIEEEAWDHIWVCPKNKEDQLEFEIFKSSIDKVLGERVGEWEKNKLMNFKEKMLDVASDKSLIMVQEGILRELTRGLKVWNERCFETIELEKQLGIFKDLKRKKKRTEKSDEDLVDQLENNENEKKK</sequence>